<reference evidence="1" key="1">
    <citation type="journal article" date="2020" name="Nature">
        <title>Giant virus diversity and host interactions through global metagenomics.</title>
        <authorList>
            <person name="Schulz F."/>
            <person name="Roux S."/>
            <person name="Paez-Espino D."/>
            <person name="Jungbluth S."/>
            <person name="Walsh D.A."/>
            <person name="Denef V.J."/>
            <person name="McMahon K.D."/>
            <person name="Konstantinidis K.T."/>
            <person name="Eloe-Fadrosh E.A."/>
            <person name="Kyrpides N.C."/>
            <person name="Woyke T."/>
        </authorList>
    </citation>
    <scope>NUCLEOTIDE SEQUENCE</scope>
    <source>
        <strain evidence="1">GVMAG-M-3300027810-10</strain>
    </source>
</reference>
<name>A0A6C0LHJ8_9ZZZZ</name>
<dbReference type="AlphaFoldDB" id="A0A6C0LHJ8"/>
<organism evidence="1">
    <name type="scientific">viral metagenome</name>
    <dbReference type="NCBI Taxonomy" id="1070528"/>
    <lineage>
        <taxon>unclassified sequences</taxon>
        <taxon>metagenomes</taxon>
        <taxon>organismal metagenomes</taxon>
    </lineage>
</organism>
<accession>A0A6C0LHJ8</accession>
<dbReference type="EMBL" id="MN740498">
    <property type="protein sequence ID" value="QHU29890.1"/>
    <property type="molecule type" value="Genomic_DNA"/>
</dbReference>
<proteinExistence type="predicted"/>
<protein>
    <submittedName>
        <fullName evidence="1">Uncharacterized protein</fullName>
    </submittedName>
</protein>
<evidence type="ECO:0000313" key="1">
    <source>
        <dbReference type="EMBL" id="QHU29890.1"/>
    </source>
</evidence>
<sequence length="427" mass="48846">MGNSVSNIKENTSDVTDFLLKIDSLAAKFVTSSNISGSKKISDLYFCDDLVIMTSDILENKLTAMDLEHLKQRTEKGVVIDDMTTDKIIYFKKDQINNLDVKNKTDKRRICNGISKFYIKIAQVYAAILKTVNPMYTYKDEFGITHEVPESQKNTIPKNLSYTFTQINLCNRRLNALLNGQDYDVEKNKDILVHPDICSMNIDKHGNAMNLSNEEGMVEFSSLFNDEYNFDIGKFDKMSDNMKTKYNKALSKFYNAYTGTTGSLPENIKKFSDIKLIQFSKADCTTNGSLKKQIKGSLSEELFGKYAKHLREMYIKVNKQQDTIVNILREIFSIVNTEKGEKVIINPKLVYKNIDEIVSRTQELITSLYVTCEEDFLKGLDIFQEILSHHTRQVNDAKREKIKKDFEATLTGENNGENIVHSNTNSI</sequence>